<dbReference type="AlphaFoldDB" id="A0A8C6UJ75"/>
<dbReference type="GO" id="GO:0097191">
    <property type="term" value="P:extrinsic apoptotic signaling pathway"/>
    <property type="evidence" value="ECO:0007669"/>
    <property type="project" value="TreeGrafter"/>
</dbReference>
<dbReference type="InterPro" id="IPR011029">
    <property type="entry name" value="DEATH-like_dom_sf"/>
</dbReference>
<dbReference type="GO" id="GO:0045089">
    <property type="term" value="P:positive regulation of innate immune response"/>
    <property type="evidence" value="ECO:0007669"/>
    <property type="project" value="TreeGrafter"/>
</dbReference>
<dbReference type="PANTHER" id="PTHR15077:SF10">
    <property type="entry name" value="FAS-ASSOCIATED DEATH DOMAIN PROTEIN"/>
    <property type="match status" value="1"/>
</dbReference>
<reference evidence="3" key="2">
    <citation type="submission" date="2025-09" db="UniProtKB">
        <authorList>
            <consortium name="Ensembl"/>
        </authorList>
    </citation>
    <scope>IDENTIFICATION</scope>
</reference>
<dbReference type="PANTHER" id="PTHR15077">
    <property type="entry name" value="FAS-ASSOCIATING DEATH DOMAIN-CONTAINING PROTEIN FADD"/>
    <property type="match status" value="1"/>
</dbReference>
<reference evidence="3" key="1">
    <citation type="submission" date="2025-08" db="UniProtKB">
        <authorList>
            <consortium name="Ensembl"/>
        </authorList>
    </citation>
    <scope>IDENTIFICATION</scope>
</reference>
<dbReference type="CDD" id="cd08336">
    <property type="entry name" value="DED_FADD"/>
    <property type="match status" value="1"/>
</dbReference>
<dbReference type="GO" id="GO:0089720">
    <property type="term" value="F:caspase binding"/>
    <property type="evidence" value="ECO:0007669"/>
    <property type="project" value="TreeGrafter"/>
</dbReference>
<dbReference type="GO" id="GO:0005123">
    <property type="term" value="F:death receptor binding"/>
    <property type="evidence" value="ECO:0007669"/>
    <property type="project" value="TreeGrafter"/>
</dbReference>
<sequence>MDSLSFNALLLEISDGLSAEQLERLKFLCVEDIKKREQEKCTSGHRLFQLLTERGKLGPDNTEHLCRLLSEIQKSSNRLLTVNKLDLAAEVLSETLGNNWRKLGRKLRLSEVKLDSISRKHPSDLEETTMELVREWRRCSKGQATVEALVQALRDCQFNMSADKVQDTLSDPALGAN</sequence>
<organism evidence="3 4">
    <name type="scientific">Neogobius melanostomus</name>
    <name type="common">round goby</name>
    <dbReference type="NCBI Taxonomy" id="47308"/>
    <lineage>
        <taxon>Eukaryota</taxon>
        <taxon>Metazoa</taxon>
        <taxon>Chordata</taxon>
        <taxon>Craniata</taxon>
        <taxon>Vertebrata</taxon>
        <taxon>Euteleostomi</taxon>
        <taxon>Actinopterygii</taxon>
        <taxon>Neopterygii</taxon>
        <taxon>Teleostei</taxon>
        <taxon>Neoteleostei</taxon>
        <taxon>Acanthomorphata</taxon>
        <taxon>Gobiaria</taxon>
        <taxon>Gobiiformes</taxon>
        <taxon>Gobioidei</taxon>
        <taxon>Gobiidae</taxon>
        <taxon>Benthophilinae</taxon>
        <taxon>Neogobiini</taxon>
        <taxon>Neogobius</taxon>
    </lineage>
</organism>
<dbReference type="GO" id="GO:0031265">
    <property type="term" value="C:CD95 death-inducing signaling complex"/>
    <property type="evidence" value="ECO:0007669"/>
    <property type="project" value="TreeGrafter"/>
</dbReference>
<accession>A0A8C6UJ75</accession>
<keyword evidence="4" id="KW-1185">Reference proteome</keyword>
<dbReference type="Gene3D" id="1.10.533.10">
    <property type="entry name" value="Death Domain, Fas"/>
    <property type="match status" value="2"/>
</dbReference>
<dbReference type="Proteomes" id="UP000694523">
    <property type="component" value="Unplaced"/>
</dbReference>
<evidence type="ECO:0008006" key="5">
    <source>
        <dbReference type="Google" id="ProtNLM"/>
    </source>
</evidence>
<evidence type="ECO:0000313" key="4">
    <source>
        <dbReference type="Proteomes" id="UP000694523"/>
    </source>
</evidence>
<dbReference type="Pfam" id="PF01335">
    <property type="entry name" value="DED"/>
    <property type="match status" value="1"/>
</dbReference>
<dbReference type="InterPro" id="IPR016729">
    <property type="entry name" value="FADD"/>
</dbReference>
<proteinExistence type="predicted"/>
<evidence type="ECO:0000259" key="1">
    <source>
        <dbReference type="PROSITE" id="PS50017"/>
    </source>
</evidence>
<dbReference type="Ensembl" id="ENSNMLT00000042084.1">
    <property type="protein sequence ID" value="ENSNMLP00000037788.1"/>
    <property type="gene ID" value="ENSNMLG00000023386.1"/>
</dbReference>
<dbReference type="SMART" id="SM00031">
    <property type="entry name" value="DED"/>
    <property type="match status" value="1"/>
</dbReference>
<dbReference type="InterPro" id="IPR000488">
    <property type="entry name" value="Death_dom"/>
</dbReference>
<dbReference type="GO" id="GO:0042981">
    <property type="term" value="P:regulation of apoptotic process"/>
    <property type="evidence" value="ECO:0007669"/>
    <property type="project" value="InterPro"/>
</dbReference>
<feature type="domain" description="DED" evidence="2">
    <location>
        <begin position="5"/>
        <end position="93"/>
    </location>
</feature>
<name>A0A8C6UJ75_9GOBI</name>
<evidence type="ECO:0000259" key="2">
    <source>
        <dbReference type="PROSITE" id="PS50168"/>
    </source>
</evidence>
<dbReference type="SMART" id="SM00005">
    <property type="entry name" value="DEATH"/>
    <property type="match status" value="1"/>
</dbReference>
<feature type="domain" description="Death" evidence="1">
    <location>
        <begin position="85"/>
        <end position="169"/>
    </location>
</feature>
<dbReference type="InterPro" id="IPR001875">
    <property type="entry name" value="DED_dom"/>
</dbReference>
<dbReference type="PROSITE" id="PS50168">
    <property type="entry name" value="DED"/>
    <property type="match status" value="1"/>
</dbReference>
<evidence type="ECO:0000313" key="3">
    <source>
        <dbReference type="Ensembl" id="ENSNMLP00000037788.1"/>
    </source>
</evidence>
<dbReference type="SUPFAM" id="SSF47986">
    <property type="entry name" value="DEATH domain"/>
    <property type="match status" value="1"/>
</dbReference>
<protein>
    <recommendedName>
        <fullName evidence="5">FAS-associated death domain protein</fullName>
    </recommendedName>
</protein>
<dbReference type="Pfam" id="PF00531">
    <property type="entry name" value="Death"/>
    <property type="match status" value="1"/>
</dbReference>
<dbReference type="PROSITE" id="PS50017">
    <property type="entry name" value="DEATH_DOMAIN"/>
    <property type="match status" value="1"/>
</dbReference>